<name>A0A4Y2L126_ARAVE</name>
<gene>
    <name evidence="1" type="ORF">AVEN_133793_1</name>
</gene>
<proteinExistence type="predicted"/>
<evidence type="ECO:0000313" key="1">
    <source>
        <dbReference type="EMBL" id="GBN08295.1"/>
    </source>
</evidence>
<evidence type="ECO:0000313" key="2">
    <source>
        <dbReference type="Proteomes" id="UP000499080"/>
    </source>
</evidence>
<organism evidence="1 2">
    <name type="scientific">Araneus ventricosus</name>
    <name type="common">Orbweaver spider</name>
    <name type="synonym">Epeira ventricosa</name>
    <dbReference type="NCBI Taxonomy" id="182803"/>
    <lineage>
        <taxon>Eukaryota</taxon>
        <taxon>Metazoa</taxon>
        <taxon>Ecdysozoa</taxon>
        <taxon>Arthropoda</taxon>
        <taxon>Chelicerata</taxon>
        <taxon>Arachnida</taxon>
        <taxon>Araneae</taxon>
        <taxon>Araneomorphae</taxon>
        <taxon>Entelegynae</taxon>
        <taxon>Araneoidea</taxon>
        <taxon>Araneidae</taxon>
        <taxon>Araneus</taxon>
    </lineage>
</organism>
<dbReference type="EMBL" id="BGPR01005250">
    <property type="protein sequence ID" value="GBN08295.1"/>
    <property type="molecule type" value="Genomic_DNA"/>
</dbReference>
<reference evidence="1 2" key="1">
    <citation type="journal article" date="2019" name="Sci. Rep.">
        <title>Orb-weaving spider Araneus ventricosus genome elucidates the spidroin gene catalogue.</title>
        <authorList>
            <person name="Kono N."/>
            <person name="Nakamura H."/>
            <person name="Ohtoshi R."/>
            <person name="Moran D.A.P."/>
            <person name="Shinohara A."/>
            <person name="Yoshida Y."/>
            <person name="Fujiwara M."/>
            <person name="Mori M."/>
            <person name="Tomita M."/>
            <person name="Arakawa K."/>
        </authorList>
    </citation>
    <scope>NUCLEOTIDE SEQUENCE [LARGE SCALE GENOMIC DNA]</scope>
</reference>
<protein>
    <submittedName>
        <fullName evidence="1">Uncharacterized protein</fullName>
    </submittedName>
</protein>
<dbReference type="AlphaFoldDB" id="A0A4Y2L126"/>
<dbReference type="Proteomes" id="UP000499080">
    <property type="component" value="Unassembled WGS sequence"/>
</dbReference>
<keyword evidence="2" id="KW-1185">Reference proteome</keyword>
<accession>A0A4Y2L126</accession>
<comment type="caution">
    <text evidence="1">The sequence shown here is derived from an EMBL/GenBank/DDBJ whole genome shotgun (WGS) entry which is preliminary data.</text>
</comment>
<sequence>MVVTKVKIKLRNACKSLCVKLDSSLCSVYRKWNSKGVKPAIHLKASHAICPKPVFSPIHFNRNLQARHLLEASKRAGAAALRSRLFPPTRLIFDFLASKRGPKLVRSFDVPPTLLRDLKLESAREVLEFDFVGIPAPPSLYANFHGFLKLTIAFSFPRSKKSS</sequence>